<dbReference type="RefSeq" id="WP_014681446.1">
    <property type="nucleotide sequence ID" value="NC_017770.1"/>
</dbReference>
<dbReference type="HOGENOM" id="CLU_104147_2_0_10"/>
<evidence type="ECO:0000313" key="2">
    <source>
        <dbReference type="EMBL" id="AFD08222.1"/>
    </source>
</evidence>
<name>H8KWP3_SOLCM</name>
<dbReference type="AlphaFoldDB" id="H8KWP3"/>
<dbReference type="eggNOG" id="COG1670">
    <property type="taxonomic scope" value="Bacteria"/>
</dbReference>
<gene>
    <name evidence="2" type="ordered locus">Solca_3211</name>
</gene>
<proteinExistence type="predicted"/>
<keyword evidence="1" id="KW-1133">Transmembrane helix</keyword>
<evidence type="ECO:0000313" key="3">
    <source>
        <dbReference type="Proteomes" id="UP000007590"/>
    </source>
</evidence>
<keyword evidence="1" id="KW-0812">Transmembrane</keyword>
<dbReference type="SUPFAM" id="SSF55961">
    <property type="entry name" value="Bet v1-like"/>
    <property type="match status" value="1"/>
</dbReference>
<dbReference type="Gene3D" id="3.30.530.20">
    <property type="match status" value="1"/>
</dbReference>
<evidence type="ECO:0000256" key="1">
    <source>
        <dbReference type="SAM" id="Phobius"/>
    </source>
</evidence>
<reference evidence="2" key="1">
    <citation type="submission" date="2012-02" db="EMBL/GenBank/DDBJ databases">
        <title>The complete genome of Solitalea canadensis DSM 3403.</title>
        <authorList>
            <consortium name="US DOE Joint Genome Institute (JGI-PGF)"/>
            <person name="Lucas S."/>
            <person name="Copeland A."/>
            <person name="Lapidus A."/>
            <person name="Glavina del Rio T."/>
            <person name="Dalin E."/>
            <person name="Tice H."/>
            <person name="Bruce D."/>
            <person name="Goodwin L."/>
            <person name="Pitluck S."/>
            <person name="Peters L."/>
            <person name="Ovchinnikova G."/>
            <person name="Lu M."/>
            <person name="Kyrpides N."/>
            <person name="Mavromatis K."/>
            <person name="Ivanova N."/>
            <person name="Brettin T."/>
            <person name="Detter J.C."/>
            <person name="Han C."/>
            <person name="Larimer F."/>
            <person name="Land M."/>
            <person name="Hauser L."/>
            <person name="Markowitz V."/>
            <person name="Cheng J.-F."/>
            <person name="Hugenholtz P."/>
            <person name="Woyke T."/>
            <person name="Wu D."/>
            <person name="Spring S."/>
            <person name="Schroeder M."/>
            <person name="Kopitz M."/>
            <person name="Brambilla E."/>
            <person name="Klenk H.-P."/>
            <person name="Eisen J.A."/>
        </authorList>
    </citation>
    <scope>NUCLEOTIDE SEQUENCE</scope>
    <source>
        <strain evidence="2">DSM 3403</strain>
    </source>
</reference>
<dbReference type="EMBL" id="CP003349">
    <property type="protein sequence ID" value="AFD08222.1"/>
    <property type="molecule type" value="Genomic_DNA"/>
</dbReference>
<dbReference type="InterPro" id="IPR023393">
    <property type="entry name" value="START-like_dom_sf"/>
</dbReference>
<keyword evidence="1" id="KW-0472">Membrane</keyword>
<accession>H8KWP3</accession>
<feature type="transmembrane region" description="Helical" evidence="1">
    <location>
        <begin position="6"/>
        <end position="25"/>
    </location>
</feature>
<organism evidence="2 3">
    <name type="scientific">Solitalea canadensis (strain ATCC 29591 / DSM 3403 / JCM 21819 / LMG 8368 / NBRC 15130 / NCIMB 12057 / USAM 9D)</name>
    <name type="common">Flexibacter canadensis</name>
    <dbReference type="NCBI Taxonomy" id="929556"/>
    <lineage>
        <taxon>Bacteria</taxon>
        <taxon>Pseudomonadati</taxon>
        <taxon>Bacteroidota</taxon>
        <taxon>Sphingobacteriia</taxon>
        <taxon>Sphingobacteriales</taxon>
        <taxon>Sphingobacteriaceae</taxon>
        <taxon>Solitalea</taxon>
    </lineage>
</organism>
<dbReference type="KEGG" id="scn:Solca_3211"/>
<dbReference type="Proteomes" id="UP000007590">
    <property type="component" value="Chromosome"/>
</dbReference>
<sequence length="188" mass="21705">MKTLKFLAVTLIALVAIFVILGIWAPKDYQLERSININAPEDIVYDHMVHFKKWGLWSPWKHFDPKMKETYQGTDGAIGATYHWEGNKEVGEGIVKNIAVAENRMEYKMIFIKPFESEADGWVMTEPLLEGTKATWGFKAHYTFPYNVMMMFMDMDKSIGGSFEEGLHLLKEVSEREAKFGNDTLLRK</sequence>
<dbReference type="OrthoDB" id="9807923at2"/>
<dbReference type="CDD" id="cd07818">
    <property type="entry name" value="SRPBCC_1"/>
    <property type="match status" value="1"/>
</dbReference>
<keyword evidence="3" id="KW-1185">Reference proteome</keyword>
<protein>
    <submittedName>
        <fullName evidence="2">Polyketide cyclase / dehydrase and lipid transport</fullName>
    </submittedName>
</protein>